<feature type="binding site" evidence="10">
    <location>
        <position position="165"/>
    </location>
    <ligand>
        <name>glyoxylate</name>
        <dbReference type="ChEBI" id="CHEBI:36655"/>
    </ligand>
</feature>
<evidence type="ECO:0000256" key="9">
    <source>
        <dbReference type="PIRSR" id="PIRSR000138-1"/>
    </source>
</evidence>
<comment type="cofactor">
    <cofactor evidence="1">
        <name>FMN</name>
        <dbReference type="ChEBI" id="CHEBI:58210"/>
    </cofactor>
</comment>
<evidence type="ECO:0000313" key="12">
    <source>
        <dbReference type="EMBL" id="MDE48782.1"/>
    </source>
</evidence>
<protein>
    <recommendedName>
        <fullName evidence="2">(S)-2-hydroxy-acid oxidase</fullName>
        <ecNumber evidence="2">1.1.3.15</ecNumber>
    </recommendedName>
</protein>
<keyword evidence="5" id="KW-0560">Oxidoreductase</keyword>
<keyword evidence="4 10" id="KW-0288">FMN</keyword>
<reference evidence="12" key="1">
    <citation type="submission" date="2018-10" db="EMBL/GenBank/DDBJ databases">
        <title>Transcriptome assembly of Aceria tosichella (Wheat curl mite) Type 2.</title>
        <authorList>
            <person name="Scully E.D."/>
            <person name="Geib S.M."/>
            <person name="Palmer N.A."/>
            <person name="Gupta A.K."/>
            <person name="Sarath G."/>
            <person name="Tatineni S."/>
        </authorList>
    </citation>
    <scope>NUCLEOTIDE SEQUENCE</scope>
    <source>
        <strain evidence="12">LincolnNE</strain>
    </source>
</reference>
<dbReference type="CDD" id="cd02809">
    <property type="entry name" value="alpha_hydroxyacid_oxid_FMN"/>
    <property type="match status" value="1"/>
</dbReference>
<evidence type="ECO:0000256" key="6">
    <source>
        <dbReference type="ARBA" id="ARBA00024042"/>
    </source>
</evidence>
<dbReference type="EMBL" id="GGYP01004011">
    <property type="protein sequence ID" value="MDE48782.1"/>
    <property type="molecule type" value="Transcribed_RNA"/>
</dbReference>
<evidence type="ECO:0000256" key="7">
    <source>
        <dbReference type="ARBA" id="ARBA00029325"/>
    </source>
</evidence>
<dbReference type="Gene3D" id="3.20.20.70">
    <property type="entry name" value="Aldolase class I"/>
    <property type="match status" value="1"/>
</dbReference>
<dbReference type="PANTHER" id="PTHR10578">
    <property type="entry name" value="S -2-HYDROXY-ACID OXIDASE-RELATED"/>
    <property type="match status" value="1"/>
</dbReference>
<gene>
    <name evidence="12" type="primary">GLO5</name>
    <name evidence="12" type="ORF">g.11664</name>
</gene>
<evidence type="ECO:0000256" key="2">
    <source>
        <dbReference type="ARBA" id="ARBA00013087"/>
    </source>
</evidence>
<dbReference type="PANTHER" id="PTHR10578:SF107">
    <property type="entry name" value="2-HYDROXYACID OXIDASE 1"/>
    <property type="match status" value="1"/>
</dbReference>
<dbReference type="InterPro" id="IPR037396">
    <property type="entry name" value="FMN_HAD"/>
</dbReference>
<comment type="similarity">
    <text evidence="6">Belongs to the FMN-dependent alpha-hydroxy acid dehydrogenase family.</text>
</comment>
<comment type="catalytic activity">
    <reaction evidence="8">
        <text>2-hydroxyoctanoate + O2 = 2-oxooctanoate + H2O2</text>
        <dbReference type="Rhea" id="RHEA:67940"/>
        <dbReference type="ChEBI" id="CHEBI:15379"/>
        <dbReference type="ChEBI" id="CHEBI:16240"/>
        <dbReference type="ChEBI" id="CHEBI:133514"/>
        <dbReference type="ChEBI" id="CHEBI:176689"/>
    </reaction>
    <physiologicalReaction direction="left-to-right" evidence="8">
        <dbReference type="Rhea" id="RHEA:67941"/>
    </physiologicalReaction>
</comment>
<feature type="binding site" evidence="10">
    <location>
        <position position="130"/>
    </location>
    <ligand>
        <name>FMN</name>
        <dbReference type="ChEBI" id="CHEBI:58210"/>
    </ligand>
</feature>
<dbReference type="GO" id="GO:0005777">
    <property type="term" value="C:peroxisome"/>
    <property type="evidence" value="ECO:0007669"/>
    <property type="project" value="UniProtKB-ARBA"/>
</dbReference>
<evidence type="ECO:0000256" key="3">
    <source>
        <dbReference type="ARBA" id="ARBA00022630"/>
    </source>
</evidence>
<dbReference type="GO" id="GO:0003973">
    <property type="term" value="F:(S)-2-hydroxy-acid oxidase activity"/>
    <property type="evidence" value="ECO:0007669"/>
    <property type="project" value="UniProtKB-EC"/>
</dbReference>
<dbReference type="PROSITE" id="PS00557">
    <property type="entry name" value="FMN_HYDROXY_ACID_DH_1"/>
    <property type="match status" value="1"/>
</dbReference>
<feature type="binding site" evidence="10">
    <location>
        <position position="220"/>
    </location>
    <ligand>
        <name>FMN</name>
        <dbReference type="ChEBI" id="CHEBI:58210"/>
    </ligand>
</feature>
<organism evidence="12">
    <name type="scientific">Aceria tosichella</name>
    <name type="common">wheat curl mite</name>
    <dbReference type="NCBI Taxonomy" id="561515"/>
    <lineage>
        <taxon>Eukaryota</taxon>
        <taxon>Metazoa</taxon>
        <taxon>Ecdysozoa</taxon>
        <taxon>Arthropoda</taxon>
        <taxon>Chelicerata</taxon>
        <taxon>Arachnida</taxon>
        <taxon>Acari</taxon>
        <taxon>Acariformes</taxon>
        <taxon>Trombidiformes</taxon>
        <taxon>Prostigmata</taxon>
        <taxon>Eupodina</taxon>
        <taxon>Eriophyoidea</taxon>
        <taxon>Eriophyidae</taxon>
        <taxon>Eriophyinae</taxon>
        <taxon>Aceriini</taxon>
        <taxon>Aceria</taxon>
    </lineage>
</organism>
<feature type="binding site" evidence="10">
    <location>
        <position position="24"/>
    </location>
    <ligand>
        <name>glyoxylate</name>
        <dbReference type="ChEBI" id="CHEBI:36655"/>
    </ligand>
</feature>
<name>A0A6G1SFN6_9ACAR</name>
<dbReference type="InterPro" id="IPR013785">
    <property type="entry name" value="Aldolase_TIM"/>
</dbReference>
<evidence type="ECO:0000256" key="4">
    <source>
        <dbReference type="ARBA" id="ARBA00022643"/>
    </source>
</evidence>
<dbReference type="GO" id="GO:0010181">
    <property type="term" value="F:FMN binding"/>
    <property type="evidence" value="ECO:0007669"/>
    <property type="project" value="InterPro"/>
</dbReference>
<dbReference type="SUPFAM" id="SSF51395">
    <property type="entry name" value="FMN-linked oxidoreductases"/>
    <property type="match status" value="1"/>
</dbReference>
<dbReference type="EC" id="1.1.3.15" evidence="2"/>
<dbReference type="InterPro" id="IPR008259">
    <property type="entry name" value="FMN_hydac_DH_AS"/>
</dbReference>
<feature type="binding site" evidence="10">
    <location>
        <position position="244"/>
    </location>
    <ligand>
        <name>glyoxylate</name>
        <dbReference type="ChEBI" id="CHEBI:36655"/>
    </ligand>
</feature>
<dbReference type="PIRSF" id="PIRSF000138">
    <property type="entry name" value="Al-hdrx_acd_dh"/>
    <property type="match status" value="1"/>
</dbReference>
<feature type="binding site" evidence="10">
    <location>
        <begin position="77"/>
        <end position="79"/>
    </location>
    <ligand>
        <name>FMN</name>
        <dbReference type="ChEBI" id="CHEBI:58210"/>
    </ligand>
</feature>
<evidence type="ECO:0000256" key="8">
    <source>
        <dbReference type="ARBA" id="ARBA00029327"/>
    </source>
</evidence>
<dbReference type="AlphaFoldDB" id="A0A6G1SFN6"/>
<evidence type="ECO:0000256" key="1">
    <source>
        <dbReference type="ARBA" id="ARBA00001917"/>
    </source>
</evidence>
<feature type="binding site" evidence="10">
    <location>
        <begin position="275"/>
        <end position="279"/>
    </location>
    <ligand>
        <name>FMN</name>
        <dbReference type="ChEBI" id="CHEBI:58210"/>
    </ligand>
</feature>
<dbReference type="Pfam" id="PF01070">
    <property type="entry name" value="FMN_dh"/>
    <property type="match status" value="1"/>
</dbReference>
<accession>A0A6G1SFN6</accession>
<feature type="binding site" evidence="10">
    <location>
        <position position="128"/>
    </location>
    <ligand>
        <name>FMN</name>
        <dbReference type="ChEBI" id="CHEBI:58210"/>
    </ligand>
</feature>
<feature type="active site" description="Proton acceptor" evidence="9">
    <location>
        <position position="244"/>
    </location>
</feature>
<evidence type="ECO:0000256" key="10">
    <source>
        <dbReference type="PIRSR" id="PIRSR000138-2"/>
    </source>
</evidence>
<dbReference type="PROSITE" id="PS51349">
    <property type="entry name" value="FMN_HYDROXY_ACID_DH_2"/>
    <property type="match status" value="1"/>
</dbReference>
<dbReference type="InterPro" id="IPR000262">
    <property type="entry name" value="FMN-dep_DH"/>
</dbReference>
<comment type="catalytic activity">
    <reaction evidence="7">
        <text>a (2S)-2-hydroxycarboxylate + O2 = a 2-oxocarboxylate + H2O2</text>
        <dbReference type="Rhea" id="RHEA:16789"/>
        <dbReference type="ChEBI" id="CHEBI:15379"/>
        <dbReference type="ChEBI" id="CHEBI:16240"/>
        <dbReference type="ChEBI" id="CHEBI:35179"/>
        <dbReference type="ChEBI" id="CHEBI:58123"/>
        <dbReference type="EC" id="1.1.3.15"/>
    </reaction>
    <physiologicalReaction direction="left-to-right" evidence="7">
        <dbReference type="Rhea" id="RHEA:16790"/>
    </physiologicalReaction>
</comment>
<dbReference type="FunFam" id="3.20.20.70:FF:000056">
    <property type="entry name" value="hydroxyacid oxidase 2"/>
    <property type="match status" value="1"/>
</dbReference>
<keyword evidence="3 10" id="KW-0285">Flavoprotein</keyword>
<dbReference type="InterPro" id="IPR012133">
    <property type="entry name" value="Alpha-hydoxy_acid_DH_FMN"/>
</dbReference>
<feature type="binding site" evidence="10">
    <location>
        <begin position="298"/>
        <end position="299"/>
    </location>
    <ligand>
        <name>FMN</name>
        <dbReference type="ChEBI" id="CHEBI:58210"/>
    </ligand>
</feature>
<feature type="binding site" evidence="10">
    <location>
        <position position="242"/>
    </location>
    <ligand>
        <name>FMN</name>
        <dbReference type="ChEBI" id="CHEBI:58210"/>
    </ligand>
</feature>
<evidence type="ECO:0000256" key="5">
    <source>
        <dbReference type="ARBA" id="ARBA00023002"/>
    </source>
</evidence>
<proteinExistence type="inferred from homology"/>
<evidence type="ECO:0000259" key="11">
    <source>
        <dbReference type="PROSITE" id="PS51349"/>
    </source>
</evidence>
<sequence>MKFICVDDYEKEAYKRLSKESLGYYASGADEEITLRANVESFKKLKILPRFLRDVASVDMRLEVFGQQINCPIGASPSAMHKLAHPEGELATARGLCRMGSIMTLSTLSTTSLEDVARSSPGLVKWFQLYLFVDRKESLKLIKRAEAAGFKALVLTVDAPKFGTRRRDIKNNFKVAANFVANFDQSSAKGLQSLDYIDASIKWADISWLKSVTKMPVLIKGLMTVEDSLMALEYKADGIVVSNHGGRQLDGVPATIEVLPAIARALNGRLPIFIDGGIRTGSDAFKCLALGATMVFVGRPILWGLACDGAHGVEQVMRLLRDELELTMKLSGCPSLKDISPSMVIHESQLMSKL</sequence>
<feature type="binding site" evidence="10">
    <location>
        <position position="247"/>
    </location>
    <ligand>
        <name>glyoxylate</name>
        <dbReference type="ChEBI" id="CHEBI:36655"/>
    </ligand>
</feature>
<feature type="domain" description="FMN hydroxy acid dehydrogenase" evidence="11">
    <location>
        <begin position="1"/>
        <end position="349"/>
    </location>
</feature>
<feature type="binding site" evidence="10">
    <location>
        <position position="156"/>
    </location>
    <ligand>
        <name>FMN</name>
        <dbReference type="ChEBI" id="CHEBI:58210"/>
    </ligand>
</feature>
<feature type="binding site" evidence="10">
    <location>
        <position position="106"/>
    </location>
    <ligand>
        <name>FMN</name>
        <dbReference type="ChEBI" id="CHEBI:58210"/>
    </ligand>
</feature>